<keyword evidence="2" id="KW-1185">Reference proteome</keyword>
<name>A0ACA9QF25_9GLOM</name>
<reference evidence="1" key="1">
    <citation type="submission" date="2021-06" db="EMBL/GenBank/DDBJ databases">
        <authorList>
            <person name="Kallberg Y."/>
            <person name="Tangrot J."/>
            <person name="Rosling A."/>
        </authorList>
    </citation>
    <scope>NUCLEOTIDE SEQUENCE</scope>
    <source>
        <strain evidence="1">MA461A</strain>
    </source>
</reference>
<protein>
    <submittedName>
        <fullName evidence="1">34587_t:CDS:1</fullName>
    </submittedName>
</protein>
<sequence>TTAKRPMNPPLNDERPTVKQRRNLHIKQQKNPSLNNEKTSIRR</sequence>
<gene>
    <name evidence="1" type="ORF">RPERSI_LOCUS14077</name>
</gene>
<evidence type="ECO:0000313" key="1">
    <source>
        <dbReference type="EMBL" id="CAG8749963.1"/>
    </source>
</evidence>
<organism evidence="1 2">
    <name type="scientific">Racocetra persica</name>
    <dbReference type="NCBI Taxonomy" id="160502"/>
    <lineage>
        <taxon>Eukaryota</taxon>
        <taxon>Fungi</taxon>
        <taxon>Fungi incertae sedis</taxon>
        <taxon>Mucoromycota</taxon>
        <taxon>Glomeromycotina</taxon>
        <taxon>Glomeromycetes</taxon>
        <taxon>Diversisporales</taxon>
        <taxon>Gigasporaceae</taxon>
        <taxon>Racocetra</taxon>
    </lineage>
</organism>
<accession>A0ACA9QF25</accession>
<feature type="non-terminal residue" evidence="1">
    <location>
        <position position="1"/>
    </location>
</feature>
<comment type="caution">
    <text evidence="1">The sequence shown here is derived from an EMBL/GenBank/DDBJ whole genome shotgun (WGS) entry which is preliminary data.</text>
</comment>
<dbReference type="EMBL" id="CAJVQC010031993">
    <property type="protein sequence ID" value="CAG8749963.1"/>
    <property type="molecule type" value="Genomic_DNA"/>
</dbReference>
<dbReference type="Proteomes" id="UP000789920">
    <property type="component" value="Unassembled WGS sequence"/>
</dbReference>
<proteinExistence type="predicted"/>
<evidence type="ECO:0000313" key="2">
    <source>
        <dbReference type="Proteomes" id="UP000789920"/>
    </source>
</evidence>